<evidence type="ECO:0000256" key="3">
    <source>
        <dbReference type="ARBA" id="ARBA00022953"/>
    </source>
</evidence>
<reference evidence="5" key="1">
    <citation type="journal article" date="2016" name="Nature">
        <title>Redefining the invertebrate RNA virosphere.</title>
        <authorList>
            <person name="Shi M."/>
            <person name="Lin X.D."/>
            <person name="Tian J.H."/>
            <person name="Chen L.J."/>
            <person name="Chen X."/>
            <person name="Li C.X."/>
            <person name="Qin X.C."/>
            <person name="Li J."/>
            <person name="Cao J.P."/>
            <person name="Eden J.S."/>
            <person name="Buchmann J."/>
            <person name="Wang W."/>
            <person name="Xu J."/>
            <person name="Holmes E.C."/>
            <person name="Zhang Y.Z."/>
        </authorList>
    </citation>
    <scope>NUCLEOTIDE SEQUENCE</scope>
    <source>
        <strain evidence="5">QTM29853</strain>
    </source>
</reference>
<sequence length="474" mass="53773">MLRRLSSKSGFAQRHYASTYPSPYLKFLPAPTDLWRSPVTLPLIKRDLFEFVNNSKIDSTNVPSKMRQAIKLAEQAFRIPKQPMLHLNDVMAKSLPIWSRSPGLPWTQLGYTTKRQVRDDPEAVSSIRKFWHYVKRGKVAYAPDSCAFVRSHVAAIGEYKVRAVWGYPMTMTMGEAVFALPLIEAYQLYDSPIAYGFETLTGGHHRLTQLFRDQHYYAGLDFSKFDKTVPPFLIEIAMAILAKNIDFGVYRDHGVADAELNFAMFKFIKDYLIATPIRLCNGERFRKDTGIASGSYFTQLVGSIVNFILVNWLYLELTGRPPRVIKVLGDDSLTASDSKLDLTLASQLLGLLGMALNEGKSCQSVYLADLDFLGFKINSGEPGREVSKWMAALHFPERPDKSWDDVASRCVGLLYANSAVCSEFDGLLRWLIKLNPFRLKLSHSITKMLMMLGIKSVSTTLPSERDFFRRLRIM</sequence>
<evidence type="ECO:0000256" key="1">
    <source>
        <dbReference type="ARBA" id="ARBA00022679"/>
    </source>
</evidence>
<evidence type="ECO:0000259" key="4">
    <source>
        <dbReference type="PROSITE" id="PS50507"/>
    </source>
</evidence>
<dbReference type="SUPFAM" id="SSF56672">
    <property type="entry name" value="DNA/RNA polymerases"/>
    <property type="match status" value="1"/>
</dbReference>
<dbReference type="InterPro" id="IPR043128">
    <property type="entry name" value="Rev_trsase/Diguanyl_cyclase"/>
</dbReference>
<accession>A0A1L3KLG0</accession>
<dbReference type="GO" id="GO:0006351">
    <property type="term" value="P:DNA-templated transcription"/>
    <property type="evidence" value="ECO:0007669"/>
    <property type="project" value="InterPro"/>
</dbReference>
<organism evidence="5">
    <name type="scientific">Hubei partiti-like virus 44</name>
    <dbReference type="NCBI Taxonomy" id="1923052"/>
    <lineage>
        <taxon>Viruses</taxon>
        <taxon>Riboviria</taxon>
    </lineage>
</organism>
<dbReference type="Pfam" id="PF00680">
    <property type="entry name" value="RdRP_1"/>
    <property type="match status" value="1"/>
</dbReference>
<dbReference type="InterPro" id="IPR007094">
    <property type="entry name" value="RNA-dir_pol_PSvirus"/>
</dbReference>
<protein>
    <submittedName>
        <fullName evidence="5">RdRp</fullName>
    </submittedName>
</protein>
<dbReference type="GO" id="GO:0039694">
    <property type="term" value="P:viral RNA genome replication"/>
    <property type="evidence" value="ECO:0007669"/>
    <property type="project" value="InterPro"/>
</dbReference>
<keyword evidence="3" id="KW-0693">Viral RNA replication</keyword>
<keyword evidence="2" id="KW-0548">Nucleotidyltransferase</keyword>
<dbReference type="GO" id="GO:0003723">
    <property type="term" value="F:RNA binding"/>
    <property type="evidence" value="ECO:0007669"/>
    <property type="project" value="InterPro"/>
</dbReference>
<name>A0A1L3KLG0_9VIRU</name>
<dbReference type="InterPro" id="IPR043502">
    <property type="entry name" value="DNA/RNA_pol_sf"/>
</dbReference>
<dbReference type="Gene3D" id="3.30.70.270">
    <property type="match status" value="1"/>
</dbReference>
<evidence type="ECO:0000313" key="5">
    <source>
        <dbReference type="EMBL" id="APG78248.1"/>
    </source>
</evidence>
<proteinExistence type="predicted"/>
<dbReference type="PROSITE" id="PS50507">
    <property type="entry name" value="RDRP_SSRNA_POS"/>
    <property type="match status" value="1"/>
</dbReference>
<evidence type="ECO:0000256" key="2">
    <source>
        <dbReference type="ARBA" id="ARBA00022695"/>
    </source>
</evidence>
<feature type="domain" description="RdRp catalytic" evidence="4">
    <location>
        <begin position="215"/>
        <end position="344"/>
    </location>
</feature>
<dbReference type="GO" id="GO:0003968">
    <property type="term" value="F:RNA-directed RNA polymerase activity"/>
    <property type="evidence" value="ECO:0007669"/>
    <property type="project" value="InterPro"/>
</dbReference>
<dbReference type="InterPro" id="IPR001205">
    <property type="entry name" value="RNA-dir_pol_C"/>
</dbReference>
<keyword evidence="1" id="KW-0808">Transferase</keyword>
<dbReference type="EMBL" id="KX884135">
    <property type="protein sequence ID" value="APG78248.1"/>
    <property type="molecule type" value="Genomic_RNA"/>
</dbReference>